<sequence>MKSVKIKILLPVFLMCIFFVSFMIIQFMYTNNNLKLVKEMNAKYFSTISKAEELKLDVVQVQQWLTDISATRGAKGFDDGFNTAEEYAKNIKLVTQELKQINPENTQYVDDIEKSFEPYYETGKKMANAYISGGPEQGNLYMEDFDATAEKINSQVDKFKTLSSENIKTSIENIEQSIKDTIKLIVLSILLLIIISTISWMFVTKSIVNPITKILSKLKSMANNGGDLTQKIDFVSDDEIGELAINFNLMQDSFRNIIKIIIEESNTVENKVKKTNENISQLDMLIEDIYSTTEELSSGMEETAASTEEMHAVASEIDSHIESITTKAKVEAENSSLIKKRANELKNTAIYSKEIAVKINIETQNKLLEAIENSKKVEKISVLSEAILQITSQTNLLALNAAIEAASAGEAGKGFSIVADEIRKLAEDSKNTVSEIKNINDIVVNTVQNLVSTSKDMIEFINNQVINDYEMIVKTGEQYSNDAIMINNMTTDFSEKSNNIMISMDAVMESVNEITKANSNSANGTNNIASKMNTISEKSTNVVHLVKEVNNSTDKLVDIVSNFIV</sequence>
<dbReference type="Proteomes" id="UP000199263">
    <property type="component" value="Unassembled WGS sequence"/>
</dbReference>
<reference evidence="7 8" key="1">
    <citation type="submission" date="2016-10" db="EMBL/GenBank/DDBJ databases">
        <authorList>
            <person name="de Groot N.N."/>
        </authorList>
    </citation>
    <scope>NUCLEOTIDE SEQUENCE [LARGE SCALE GENOMIC DNA]</scope>
    <source>
        <strain evidence="7 8">DSM 12992</strain>
    </source>
</reference>
<evidence type="ECO:0000256" key="1">
    <source>
        <dbReference type="ARBA" id="ARBA00023224"/>
    </source>
</evidence>
<dbReference type="GO" id="GO:0016020">
    <property type="term" value="C:membrane"/>
    <property type="evidence" value="ECO:0007669"/>
    <property type="project" value="InterPro"/>
</dbReference>
<dbReference type="SUPFAM" id="SSF58104">
    <property type="entry name" value="Methyl-accepting chemotaxis protein (MCP) signaling domain"/>
    <property type="match status" value="1"/>
</dbReference>
<feature type="transmembrane region" description="Helical" evidence="4">
    <location>
        <begin position="184"/>
        <end position="203"/>
    </location>
</feature>
<evidence type="ECO:0000256" key="2">
    <source>
        <dbReference type="ARBA" id="ARBA00029447"/>
    </source>
</evidence>
<evidence type="ECO:0000313" key="8">
    <source>
        <dbReference type="Proteomes" id="UP000199263"/>
    </source>
</evidence>
<keyword evidence="4" id="KW-0472">Membrane</keyword>
<dbReference type="STRING" id="119641.SAMN05421842_11931"/>
<feature type="domain" description="HAMP" evidence="6">
    <location>
        <begin position="205"/>
        <end position="259"/>
    </location>
</feature>
<name>A0A1I1PGP0_9CLOT</name>
<feature type="domain" description="Methyl-accepting transducer" evidence="5">
    <location>
        <begin position="278"/>
        <end position="536"/>
    </location>
</feature>
<dbReference type="PROSITE" id="PS50111">
    <property type="entry name" value="CHEMOTAXIS_TRANSDUC_2"/>
    <property type="match status" value="1"/>
</dbReference>
<organism evidence="7 8">
    <name type="scientific">Clostridium uliginosum</name>
    <dbReference type="NCBI Taxonomy" id="119641"/>
    <lineage>
        <taxon>Bacteria</taxon>
        <taxon>Bacillati</taxon>
        <taxon>Bacillota</taxon>
        <taxon>Clostridia</taxon>
        <taxon>Eubacteriales</taxon>
        <taxon>Clostridiaceae</taxon>
        <taxon>Clostridium</taxon>
    </lineage>
</organism>
<evidence type="ECO:0000256" key="4">
    <source>
        <dbReference type="SAM" id="Phobius"/>
    </source>
</evidence>
<dbReference type="PANTHER" id="PTHR32089:SF112">
    <property type="entry name" value="LYSOZYME-LIKE PROTEIN-RELATED"/>
    <property type="match status" value="1"/>
</dbReference>
<dbReference type="CDD" id="cd06225">
    <property type="entry name" value="HAMP"/>
    <property type="match status" value="1"/>
</dbReference>
<comment type="similarity">
    <text evidence="2">Belongs to the methyl-accepting chemotaxis (MCP) protein family.</text>
</comment>
<gene>
    <name evidence="7" type="ORF">SAMN05421842_11931</name>
</gene>
<protein>
    <submittedName>
        <fullName evidence="7">Methyl-accepting chemotaxis protein</fullName>
    </submittedName>
</protein>
<evidence type="ECO:0000259" key="6">
    <source>
        <dbReference type="PROSITE" id="PS50885"/>
    </source>
</evidence>
<evidence type="ECO:0000313" key="7">
    <source>
        <dbReference type="EMBL" id="SFD08862.1"/>
    </source>
</evidence>
<accession>A0A1I1PGP0</accession>
<keyword evidence="1 3" id="KW-0807">Transducer</keyword>
<dbReference type="EMBL" id="FOMG01000019">
    <property type="protein sequence ID" value="SFD08862.1"/>
    <property type="molecule type" value="Genomic_DNA"/>
</dbReference>
<keyword evidence="4" id="KW-1133">Transmembrane helix</keyword>
<dbReference type="InterPro" id="IPR004089">
    <property type="entry name" value="MCPsignal_dom"/>
</dbReference>
<dbReference type="InterPro" id="IPR003660">
    <property type="entry name" value="HAMP_dom"/>
</dbReference>
<dbReference type="PANTHER" id="PTHR32089">
    <property type="entry name" value="METHYL-ACCEPTING CHEMOTAXIS PROTEIN MCPB"/>
    <property type="match status" value="1"/>
</dbReference>
<dbReference type="GO" id="GO:0007165">
    <property type="term" value="P:signal transduction"/>
    <property type="evidence" value="ECO:0007669"/>
    <property type="project" value="UniProtKB-KW"/>
</dbReference>
<feature type="transmembrane region" description="Helical" evidence="4">
    <location>
        <begin position="6"/>
        <end position="29"/>
    </location>
</feature>
<dbReference type="Gene3D" id="6.10.340.10">
    <property type="match status" value="1"/>
</dbReference>
<evidence type="ECO:0000256" key="3">
    <source>
        <dbReference type="PROSITE-ProRule" id="PRU00284"/>
    </source>
</evidence>
<dbReference type="PROSITE" id="PS50885">
    <property type="entry name" value="HAMP"/>
    <property type="match status" value="1"/>
</dbReference>
<proteinExistence type="inferred from homology"/>
<keyword evidence="8" id="KW-1185">Reference proteome</keyword>
<dbReference type="AlphaFoldDB" id="A0A1I1PGP0"/>
<dbReference type="Pfam" id="PF00672">
    <property type="entry name" value="HAMP"/>
    <property type="match status" value="1"/>
</dbReference>
<dbReference type="Pfam" id="PF00015">
    <property type="entry name" value="MCPsignal"/>
    <property type="match status" value="1"/>
</dbReference>
<evidence type="ECO:0000259" key="5">
    <source>
        <dbReference type="PROSITE" id="PS50111"/>
    </source>
</evidence>
<dbReference type="SMART" id="SM00304">
    <property type="entry name" value="HAMP"/>
    <property type="match status" value="1"/>
</dbReference>
<dbReference type="RefSeq" id="WP_090092214.1">
    <property type="nucleotide sequence ID" value="NZ_FOMG01000019.1"/>
</dbReference>
<dbReference type="Gene3D" id="1.10.287.950">
    <property type="entry name" value="Methyl-accepting chemotaxis protein"/>
    <property type="match status" value="1"/>
</dbReference>
<dbReference type="OrthoDB" id="9814363at2"/>
<dbReference type="SMART" id="SM00283">
    <property type="entry name" value="MA"/>
    <property type="match status" value="1"/>
</dbReference>
<keyword evidence="4" id="KW-0812">Transmembrane</keyword>